<dbReference type="EMBL" id="JANPWB010000009">
    <property type="protein sequence ID" value="KAJ1157142.1"/>
    <property type="molecule type" value="Genomic_DNA"/>
</dbReference>
<evidence type="ECO:0000313" key="3">
    <source>
        <dbReference type="Proteomes" id="UP001066276"/>
    </source>
</evidence>
<evidence type="ECO:0000256" key="1">
    <source>
        <dbReference type="SAM" id="MobiDB-lite"/>
    </source>
</evidence>
<keyword evidence="3" id="KW-1185">Reference proteome</keyword>
<evidence type="ECO:0000313" key="2">
    <source>
        <dbReference type="EMBL" id="KAJ1157142.1"/>
    </source>
</evidence>
<dbReference type="AlphaFoldDB" id="A0AAV7RZH7"/>
<feature type="region of interest" description="Disordered" evidence="1">
    <location>
        <begin position="73"/>
        <end position="108"/>
    </location>
</feature>
<comment type="caution">
    <text evidence="2">The sequence shown here is derived from an EMBL/GenBank/DDBJ whole genome shotgun (WGS) entry which is preliminary data.</text>
</comment>
<organism evidence="2 3">
    <name type="scientific">Pleurodeles waltl</name>
    <name type="common">Iberian ribbed newt</name>
    <dbReference type="NCBI Taxonomy" id="8319"/>
    <lineage>
        <taxon>Eukaryota</taxon>
        <taxon>Metazoa</taxon>
        <taxon>Chordata</taxon>
        <taxon>Craniata</taxon>
        <taxon>Vertebrata</taxon>
        <taxon>Euteleostomi</taxon>
        <taxon>Amphibia</taxon>
        <taxon>Batrachia</taxon>
        <taxon>Caudata</taxon>
        <taxon>Salamandroidea</taxon>
        <taxon>Salamandridae</taxon>
        <taxon>Pleurodelinae</taxon>
        <taxon>Pleurodeles</taxon>
    </lineage>
</organism>
<sequence>MFPLTGILNCRLFTAPLQFVSAGRKLQFSVFPALPSLHGRFTYRAAASAAFFSRQKSKHISEPMVISSILDTDDNGTDSVSDAIVSDDDDSVFSPPTKKAKITAQDAN</sequence>
<gene>
    <name evidence="2" type="ORF">NDU88_009857</name>
</gene>
<name>A0AAV7RZH7_PLEWA</name>
<reference evidence="2" key="1">
    <citation type="journal article" date="2022" name="bioRxiv">
        <title>Sequencing and chromosome-scale assembly of the giantPleurodeles waltlgenome.</title>
        <authorList>
            <person name="Brown T."/>
            <person name="Elewa A."/>
            <person name="Iarovenko S."/>
            <person name="Subramanian E."/>
            <person name="Araus A.J."/>
            <person name="Petzold A."/>
            <person name="Susuki M."/>
            <person name="Suzuki K.-i.T."/>
            <person name="Hayashi T."/>
            <person name="Toyoda A."/>
            <person name="Oliveira C."/>
            <person name="Osipova E."/>
            <person name="Leigh N.D."/>
            <person name="Simon A."/>
            <person name="Yun M.H."/>
        </authorList>
    </citation>
    <scope>NUCLEOTIDE SEQUENCE</scope>
    <source>
        <strain evidence="2">20211129_DDA</strain>
        <tissue evidence="2">Liver</tissue>
    </source>
</reference>
<accession>A0AAV7RZH7</accession>
<proteinExistence type="predicted"/>
<dbReference type="Proteomes" id="UP001066276">
    <property type="component" value="Chromosome 5"/>
</dbReference>
<protein>
    <submittedName>
        <fullName evidence="2">Uncharacterized protein</fullName>
    </submittedName>
</protein>